<feature type="transmembrane region" description="Helical" evidence="2">
    <location>
        <begin position="138"/>
        <end position="156"/>
    </location>
</feature>
<dbReference type="PANTHER" id="PTHR37308">
    <property type="entry name" value="INTEGRAL MEMBRANE PROTEIN"/>
    <property type="match status" value="1"/>
</dbReference>
<feature type="transmembrane region" description="Helical" evidence="2">
    <location>
        <begin position="303"/>
        <end position="323"/>
    </location>
</feature>
<keyword evidence="2" id="KW-0472">Membrane</keyword>
<feature type="transmembrane region" description="Helical" evidence="2">
    <location>
        <begin position="238"/>
        <end position="263"/>
    </location>
</feature>
<dbReference type="EMBL" id="PDJD01000001">
    <property type="protein sequence ID" value="PFG20824.1"/>
    <property type="molecule type" value="Genomic_DNA"/>
</dbReference>
<keyword evidence="2" id="KW-0812">Transmembrane</keyword>
<feature type="transmembrane region" description="Helical" evidence="2">
    <location>
        <begin position="110"/>
        <end position="132"/>
    </location>
</feature>
<evidence type="ECO:0000256" key="1">
    <source>
        <dbReference type="SAM" id="MobiDB-lite"/>
    </source>
</evidence>
<evidence type="ECO:0000256" key="2">
    <source>
        <dbReference type="SAM" id="Phobius"/>
    </source>
</evidence>
<dbReference type="PANTHER" id="PTHR37308:SF1">
    <property type="entry name" value="POLYPRENYL-PHOSPHATE TRANSPORTER"/>
    <property type="match status" value="1"/>
</dbReference>
<dbReference type="RefSeq" id="WP_211283118.1">
    <property type="nucleotide sequence ID" value="NZ_PDJD01000001.1"/>
</dbReference>
<feature type="transmembrane region" description="Helical" evidence="2">
    <location>
        <begin position="196"/>
        <end position="226"/>
    </location>
</feature>
<feature type="transmembrane region" description="Helical" evidence="2">
    <location>
        <begin position="168"/>
        <end position="184"/>
    </location>
</feature>
<evidence type="ECO:0000313" key="3">
    <source>
        <dbReference type="EMBL" id="PFG20824.1"/>
    </source>
</evidence>
<reference evidence="3 4" key="1">
    <citation type="submission" date="2017-10" db="EMBL/GenBank/DDBJ databases">
        <title>Sequencing the genomes of 1000 actinobacteria strains.</title>
        <authorList>
            <person name="Klenk H.-P."/>
        </authorList>
    </citation>
    <scope>NUCLEOTIDE SEQUENCE [LARGE SCALE GENOMIC DNA]</scope>
    <source>
        <strain evidence="3 4">DSM 21801</strain>
    </source>
</reference>
<dbReference type="Proteomes" id="UP000224915">
    <property type="component" value="Unassembled WGS sequence"/>
</dbReference>
<evidence type="ECO:0000313" key="4">
    <source>
        <dbReference type="Proteomes" id="UP000224915"/>
    </source>
</evidence>
<protein>
    <submittedName>
        <fullName evidence="3">Putative membrane protein</fullName>
    </submittedName>
</protein>
<organism evidence="3 4">
    <name type="scientific">Serinibacter salmoneus</name>
    <dbReference type="NCBI Taxonomy" id="556530"/>
    <lineage>
        <taxon>Bacteria</taxon>
        <taxon>Bacillati</taxon>
        <taxon>Actinomycetota</taxon>
        <taxon>Actinomycetes</taxon>
        <taxon>Micrococcales</taxon>
        <taxon>Beutenbergiaceae</taxon>
        <taxon>Serinibacter</taxon>
    </lineage>
</organism>
<accession>A0A2A9D2C6</accession>
<sequence length="335" mass="34921">MTRPRHAAEPGAPGPNAQDPALAGDEAPAAPRATWKDAPGLAVRGGLVGAAESVPGISGGTIALVVGLYDRLIGSASALIHAAREVVTGLRRGEGLGPARAAVRAVDWHFLAPVLAGMVVVLLASLMTIAPLLEEHPVPVRSVFFGMILISIWVPISLMPHRFRPQDGLYLLLAAALAFWLTGLPEAEVGAEPPLWLVFIGAAIAINALVLPGVSGSFVLLVLGLYLPVRNAISDLDVVFVLVFALGALIGLASFVKVLNWLLHHRRQVTMAVLAGLMTGSLRALWPWQEGASLTGPDAPGEAVTAVLLALAGAAVVAGLLWWEHRSAVRAARQA</sequence>
<name>A0A2A9D2C6_9MICO</name>
<keyword evidence="2" id="KW-1133">Transmembrane helix</keyword>
<gene>
    <name evidence="3" type="ORF">ATL40_2439</name>
</gene>
<dbReference type="InterPro" id="IPR007163">
    <property type="entry name" value="VCA0040-like"/>
</dbReference>
<dbReference type="AlphaFoldDB" id="A0A2A9D2C6"/>
<keyword evidence="4" id="KW-1185">Reference proteome</keyword>
<proteinExistence type="predicted"/>
<comment type="caution">
    <text evidence="3">The sequence shown here is derived from an EMBL/GenBank/DDBJ whole genome shotgun (WGS) entry which is preliminary data.</text>
</comment>
<feature type="region of interest" description="Disordered" evidence="1">
    <location>
        <begin position="1"/>
        <end position="29"/>
    </location>
</feature>
<dbReference type="Pfam" id="PF04018">
    <property type="entry name" value="VCA0040-like"/>
    <property type="match status" value="1"/>
</dbReference>